<feature type="compositionally biased region" description="Pro residues" evidence="3">
    <location>
        <begin position="17"/>
        <end position="26"/>
    </location>
</feature>
<dbReference type="OMA" id="HNDISHY"/>
<evidence type="ECO:0008006" key="7">
    <source>
        <dbReference type="Google" id="ProtNLM"/>
    </source>
</evidence>
<dbReference type="InParanoid" id="A0A200QAY1"/>
<keyword evidence="2 4" id="KW-0472">Membrane</keyword>
<keyword evidence="6" id="KW-1185">Reference proteome</keyword>
<dbReference type="STRING" id="56857.A0A200QAY1"/>
<dbReference type="AlphaFoldDB" id="A0A200QAY1"/>
<gene>
    <name evidence="5" type="ORF">BVC80_8349g1</name>
</gene>
<sequence length="261" mass="28967">MEERVKSFSDLHQNQQPLPPPPPPQASFPIATSQGTYIVQVPKTQIYRVPPPENALIVERHLNPVNQKNPRWSFLFWFFIVVAIVVVVVGICAAIIYFSINPKSPTFVVSKVIVQNQNSHNHLSDPPQYHITLSSENPNEGMGIIYQDGGSSKLSFKQKEIATGKPPSLYQGNKDIKAIRFDLTGLNVVLPHEIIKSMKGGGNNASKKASVSLSLSVNVPVKMKIAFIKSWNMNMAITCNFRVSSLAKDIHVLSEDCHTKL</sequence>
<evidence type="ECO:0000256" key="1">
    <source>
        <dbReference type="ARBA" id="ARBA00004370"/>
    </source>
</evidence>
<comment type="subcellular location">
    <subcellularLocation>
        <location evidence="1">Membrane</location>
    </subcellularLocation>
</comment>
<evidence type="ECO:0000313" key="5">
    <source>
        <dbReference type="EMBL" id="OVA07619.1"/>
    </source>
</evidence>
<accession>A0A200QAY1</accession>
<feature type="transmembrane region" description="Helical" evidence="4">
    <location>
        <begin position="74"/>
        <end position="100"/>
    </location>
</feature>
<feature type="region of interest" description="Disordered" evidence="3">
    <location>
        <begin position="1"/>
        <end position="26"/>
    </location>
</feature>
<dbReference type="EMBL" id="MVGT01002454">
    <property type="protein sequence ID" value="OVA07619.1"/>
    <property type="molecule type" value="Genomic_DNA"/>
</dbReference>
<evidence type="ECO:0000256" key="4">
    <source>
        <dbReference type="SAM" id="Phobius"/>
    </source>
</evidence>
<protein>
    <recommendedName>
        <fullName evidence="7">Late embryogenesis abundant protein</fullName>
    </recommendedName>
</protein>
<keyword evidence="4" id="KW-1133">Transmembrane helix</keyword>
<keyword evidence="4" id="KW-0812">Transmembrane</keyword>
<dbReference type="InterPro" id="IPR044839">
    <property type="entry name" value="NDR1-like"/>
</dbReference>
<dbReference type="PANTHER" id="PTHR31234:SF68">
    <property type="entry name" value="EXPRESSED PROTEIN"/>
    <property type="match status" value="1"/>
</dbReference>
<evidence type="ECO:0000256" key="3">
    <source>
        <dbReference type="SAM" id="MobiDB-lite"/>
    </source>
</evidence>
<evidence type="ECO:0000313" key="6">
    <source>
        <dbReference type="Proteomes" id="UP000195402"/>
    </source>
</evidence>
<dbReference type="GO" id="GO:0098542">
    <property type="term" value="P:defense response to other organism"/>
    <property type="evidence" value="ECO:0007669"/>
    <property type="project" value="InterPro"/>
</dbReference>
<reference evidence="5 6" key="1">
    <citation type="journal article" date="2017" name="Mol. Plant">
        <title>The Genome of Medicinal Plant Macleaya cordata Provides New Insights into Benzylisoquinoline Alkaloids Metabolism.</title>
        <authorList>
            <person name="Liu X."/>
            <person name="Liu Y."/>
            <person name="Huang P."/>
            <person name="Ma Y."/>
            <person name="Qing Z."/>
            <person name="Tang Q."/>
            <person name="Cao H."/>
            <person name="Cheng P."/>
            <person name="Zheng Y."/>
            <person name="Yuan Z."/>
            <person name="Zhou Y."/>
            <person name="Liu J."/>
            <person name="Tang Z."/>
            <person name="Zhuo Y."/>
            <person name="Zhang Y."/>
            <person name="Yu L."/>
            <person name="Huang J."/>
            <person name="Yang P."/>
            <person name="Peng Q."/>
            <person name="Zhang J."/>
            <person name="Jiang W."/>
            <person name="Zhang Z."/>
            <person name="Lin K."/>
            <person name="Ro D.K."/>
            <person name="Chen X."/>
            <person name="Xiong X."/>
            <person name="Shang Y."/>
            <person name="Huang S."/>
            <person name="Zeng J."/>
        </authorList>
    </citation>
    <scope>NUCLEOTIDE SEQUENCE [LARGE SCALE GENOMIC DNA]</scope>
    <source>
        <strain evidence="6">cv. BLH2017</strain>
        <tissue evidence="5">Root</tissue>
    </source>
</reference>
<evidence type="ECO:0000256" key="2">
    <source>
        <dbReference type="ARBA" id="ARBA00023136"/>
    </source>
</evidence>
<dbReference type="PANTHER" id="PTHR31234">
    <property type="entry name" value="LATE EMBRYOGENESIS ABUNDANT (LEA) HYDROXYPROLINE-RICH GLYCOPROTEIN FAMILY"/>
    <property type="match status" value="1"/>
</dbReference>
<name>A0A200QAY1_MACCD</name>
<dbReference type="GO" id="GO:0005886">
    <property type="term" value="C:plasma membrane"/>
    <property type="evidence" value="ECO:0007669"/>
    <property type="project" value="TreeGrafter"/>
</dbReference>
<proteinExistence type="predicted"/>
<comment type="caution">
    <text evidence="5">The sequence shown here is derived from an EMBL/GenBank/DDBJ whole genome shotgun (WGS) entry which is preliminary data.</text>
</comment>
<dbReference type="Proteomes" id="UP000195402">
    <property type="component" value="Unassembled WGS sequence"/>
</dbReference>
<dbReference type="OrthoDB" id="996955at2759"/>
<organism evidence="5 6">
    <name type="scientific">Macleaya cordata</name>
    <name type="common">Five-seeded plume-poppy</name>
    <name type="synonym">Bocconia cordata</name>
    <dbReference type="NCBI Taxonomy" id="56857"/>
    <lineage>
        <taxon>Eukaryota</taxon>
        <taxon>Viridiplantae</taxon>
        <taxon>Streptophyta</taxon>
        <taxon>Embryophyta</taxon>
        <taxon>Tracheophyta</taxon>
        <taxon>Spermatophyta</taxon>
        <taxon>Magnoliopsida</taxon>
        <taxon>Ranunculales</taxon>
        <taxon>Papaveraceae</taxon>
        <taxon>Papaveroideae</taxon>
        <taxon>Macleaya</taxon>
    </lineage>
</organism>